<dbReference type="PIRSF" id="PIRSF004966">
    <property type="entry name" value="UCP004966"/>
    <property type="match status" value="1"/>
</dbReference>
<comment type="pathway">
    <text evidence="3">Isoprenoid biosynthesis; isopentenyl diphosphate biosynthesis via mevalonate pathway.</text>
</comment>
<accession>D7DTY0</accession>
<dbReference type="CDD" id="cd01356">
    <property type="entry name" value="AcnX_swivel"/>
    <property type="match status" value="1"/>
</dbReference>
<dbReference type="HAMAP" id="MF_00078">
    <property type="entry name" value="PMDh_S"/>
    <property type="match status" value="1"/>
</dbReference>
<dbReference type="Gene3D" id="3.50.30.10">
    <property type="entry name" value="Phosphohistidine domain"/>
    <property type="match status" value="1"/>
</dbReference>
<proteinExistence type="inferred from homology"/>
<dbReference type="EC" id="4.2.1.182" evidence="3"/>
<evidence type="ECO:0000313" key="5">
    <source>
        <dbReference type="EMBL" id="ADI36590.1"/>
    </source>
</evidence>
<sequence length="133" mass="14123">MGDNLEELKGRIISKGYTEGEIIISNSPISFLGGVSEEGVITDKENELYGESIANKIFVFPTGKGSTVGSYVIYGLAKKGLLKGIVNQDCEPIVATGAILGKIPLVDHIDISKLKNGDKIVVDGNNGMVKIEN</sequence>
<name>D7DTY0_METV3</name>
<dbReference type="GO" id="GO:0016836">
    <property type="term" value="F:hydro-lyase activity"/>
    <property type="evidence" value="ECO:0007669"/>
    <property type="project" value="UniProtKB-UniRule"/>
</dbReference>
<dbReference type="OrthoDB" id="18062at2157"/>
<dbReference type="InParanoid" id="D7DTY0"/>
<comment type="function">
    <text evidence="3">Component of a hydro-lyase that catalyzes the dehydration of mevalonate 5-phosphate (MVA5P) to form trans-anhydromevalonate 5-phosphate (tAHMP). Involved in the archaeal mevalonate (MVA) pathway, which provides fundamental precursors for isoprenoid biosynthesis, such as isopentenyl diphosphate (IPP) and dimethylallyl diphosphate (DMAPP).</text>
</comment>
<feature type="active site" description="Proton acceptor" evidence="3">
    <location>
        <position position="66"/>
    </location>
</feature>
<dbReference type="GO" id="GO:0019287">
    <property type="term" value="P:isopentenyl diphosphate biosynthetic process, mevalonate pathway"/>
    <property type="evidence" value="ECO:0007669"/>
    <property type="project" value="UniProtKB-UniRule"/>
</dbReference>
<keyword evidence="1 3" id="KW-0414">Isoprene biosynthesis</keyword>
<dbReference type="KEGG" id="mvo:Mvol_0933"/>
<evidence type="ECO:0000259" key="4">
    <source>
        <dbReference type="Pfam" id="PF01989"/>
    </source>
</evidence>
<dbReference type="HOGENOM" id="CLU_141583_2_0_2"/>
<evidence type="ECO:0000313" key="6">
    <source>
        <dbReference type="Proteomes" id="UP000007722"/>
    </source>
</evidence>
<dbReference type="FunCoup" id="D7DTY0">
    <property type="interactions" value="11"/>
</dbReference>
<comment type="catalytic activity">
    <reaction evidence="3">
        <text>(R)-5-phosphomevalonate = (2E)-3-methyl-5-phosphooxypent-2-enoate + H2O</text>
        <dbReference type="Rhea" id="RHEA:78975"/>
        <dbReference type="ChEBI" id="CHEBI:15377"/>
        <dbReference type="ChEBI" id="CHEBI:58146"/>
        <dbReference type="ChEBI" id="CHEBI:229665"/>
        <dbReference type="EC" id="4.2.1.182"/>
    </reaction>
</comment>
<dbReference type="EMBL" id="CP002057">
    <property type="protein sequence ID" value="ADI36590.1"/>
    <property type="molecule type" value="Genomic_DNA"/>
</dbReference>
<feature type="domain" description="Phosphomevalonate dehydratase small subunit-like" evidence="4">
    <location>
        <begin position="29"/>
        <end position="106"/>
    </location>
</feature>
<gene>
    <name evidence="5" type="ordered locus">Mvol_0933</name>
</gene>
<dbReference type="InterPro" id="IPR002840">
    <property type="entry name" value="PMDh-S-like_dom"/>
</dbReference>
<dbReference type="eggNOG" id="arCOG04279">
    <property type="taxonomic scope" value="Archaea"/>
</dbReference>
<keyword evidence="2 3" id="KW-0456">Lyase</keyword>
<dbReference type="InterPro" id="IPR012016">
    <property type="entry name" value="PMDh-S-like"/>
</dbReference>
<dbReference type="NCBIfam" id="NF003046">
    <property type="entry name" value="PRK03955.1"/>
    <property type="match status" value="1"/>
</dbReference>
<comment type="similarity">
    <text evidence="3">Belongs to the AcnX type II small subunit family.</text>
</comment>
<dbReference type="InterPro" id="IPR020794">
    <property type="entry name" value="PMDh_S"/>
</dbReference>
<dbReference type="Pfam" id="PF01989">
    <property type="entry name" value="AcnX_swivel_put"/>
    <property type="match status" value="1"/>
</dbReference>
<protein>
    <recommendedName>
        <fullName evidence="3">Phosphomevalonate dehydratase small subunit</fullName>
        <shortName evidence="3">PMDh small subunit</shortName>
        <shortName evidence="3">PMDh-S</shortName>
        <ecNumber evidence="3">4.2.1.182</ecNumber>
    </recommendedName>
</protein>
<dbReference type="AlphaFoldDB" id="D7DTY0"/>
<reference evidence="5 6" key="1">
    <citation type="submission" date="2010-05" db="EMBL/GenBank/DDBJ databases">
        <title>Complete sequence of Methanococcus voltae A3.</title>
        <authorList>
            <consortium name="US DOE Joint Genome Institute"/>
            <person name="Lucas S."/>
            <person name="Copeland A."/>
            <person name="Lapidus A."/>
            <person name="Cheng J.-F."/>
            <person name="Bruce D."/>
            <person name="Goodwin L."/>
            <person name="Pitluck S."/>
            <person name="Lowry S."/>
            <person name="Clum A."/>
            <person name="Land M."/>
            <person name="Hauser L."/>
            <person name="Kyrpides N."/>
            <person name="Mikhailova N."/>
            <person name="Whitman W.B."/>
            <person name="Woyke T."/>
        </authorList>
    </citation>
    <scope>NUCLEOTIDE SEQUENCE [LARGE SCALE GENOMIC DNA]</scope>
    <source>
        <strain evidence="6">ATCC BAA-1334 / A3</strain>
    </source>
</reference>
<dbReference type="STRING" id="456320.Mvol_0933"/>
<dbReference type="SUPFAM" id="SSF52016">
    <property type="entry name" value="LeuD/IlvD-like"/>
    <property type="match status" value="1"/>
</dbReference>
<keyword evidence="6" id="KW-1185">Reference proteome</keyword>
<evidence type="ECO:0000256" key="2">
    <source>
        <dbReference type="ARBA" id="ARBA00023239"/>
    </source>
</evidence>
<organism evidence="5 6">
    <name type="scientific">Methanococcus voltae (strain ATCC BAA-1334 / A3)</name>
    <dbReference type="NCBI Taxonomy" id="456320"/>
    <lineage>
        <taxon>Archaea</taxon>
        <taxon>Methanobacteriati</taxon>
        <taxon>Methanobacteriota</taxon>
        <taxon>Methanomada group</taxon>
        <taxon>Methanococci</taxon>
        <taxon>Methanococcales</taxon>
        <taxon>Methanococcaceae</taxon>
        <taxon>Methanococcus</taxon>
    </lineage>
</organism>
<comment type="subunit">
    <text evidence="3">Heterodimer composed of a large subunit (PMDh-L) and a small subunit (PMDh-S).</text>
</comment>
<dbReference type="Proteomes" id="UP000007722">
    <property type="component" value="Chromosome"/>
</dbReference>
<evidence type="ECO:0000256" key="3">
    <source>
        <dbReference type="HAMAP-Rule" id="MF_00078"/>
    </source>
</evidence>
<evidence type="ECO:0000256" key="1">
    <source>
        <dbReference type="ARBA" id="ARBA00023229"/>
    </source>
</evidence>